<organism evidence="2 3">
    <name type="scientific">Phyllobacterium salinisoli</name>
    <dbReference type="NCBI Taxonomy" id="1899321"/>
    <lineage>
        <taxon>Bacteria</taxon>
        <taxon>Pseudomonadati</taxon>
        <taxon>Pseudomonadota</taxon>
        <taxon>Alphaproteobacteria</taxon>
        <taxon>Hyphomicrobiales</taxon>
        <taxon>Phyllobacteriaceae</taxon>
        <taxon>Phyllobacterium</taxon>
    </lineage>
</organism>
<sequence length="103" mass="10801">MASPGTKARGFNSKDLESQIAELRREVSAISEALSGQGFHILDSARDTAADVYDLLRTKGAKAAHAAGRQAHHVADTARERPLASAAVAIIGIGLLVGLLSRR</sequence>
<protein>
    <recommendedName>
        <fullName evidence="4">DUF883 family protein</fullName>
    </recommendedName>
</protein>
<evidence type="ECO:0008006" key="4">
    <source>
        <dbReference type="Google" id="ProtNLM"/>
    </source>
</evidence>
<keyword evidence="1" id="KW-0472">Membrane</keyword>
<dbReference type="Proteomes" id="UP000253420">
    <property type="component" value="Unassembled WGS sequence"/>
</dbReference>
<keyword evidence="1" id="KW-1133">Transmembrane helix</keyword>
<dbReference type="AlphaFoldDB" id="A0A368K2M5"/>
<accession>A0A368K2M5</accession>
<evidence type="ECO:0000313" key="2">
    <source>
        <dbReference type="EMBL" id="RCS23638.1"/>
    </source>
</evidence>
<proteinExistence type="predicted"/>
<dbReference type="RefSeq" id="WP_114440279.1">
    <property type="nucleotide sequence ID" value="NZ_QOZG01000004.1"/>
</dbReference>
<keyword evidence="1" id="KW-0812">Transmembrane</keyword>
<dbReference type="EMBL" id="QOZG01000004">
    <property type="protein sequence ID" value="RCS23638.1"/>
    <property type="molecule type" value="Genomic_DNA"/>
</dbReference>
<reference evidence="2 3" key="1">
    <citation type="submission" date="2018-07" db="EMBL/GenBank/DDBJ databases">
        <title>The draft genome of Phyllobacterium salinisoli.</title>
        <authorList>
            <person name="Liu L."/>
            <person name="Li L."/>
            <person name="Zhang X."/>
            <person name="Liang L."/>
        </authorList>
    </citation>
    <scope>NUCLEOTIDE SEQUENCE [LARGE SCALE GENOMIC DNA]</scope>
    <source>
        <strain evidence="2 3">LLAN61</strain>
    </source>
</reference>
<comment type="caution">
    <text evidence="2">The sequence shown here is derived from an EMBL/GenBank/DDBJ whole genome shotgun (WGS) entry which is preliminary data.</text>
</comment>
<evidence type="ECO:0000313" key="3">
    <source>
        <dbReference type="Proteomes" id="UP000253420"/>
    </source>
</evidence>
<gene>
    <name evidence="2" type="ORF">DUT91_10055</name>
</gene>
<feature type="transmembrane region" description="Helical" evidence="1">
    <location>
        <begin position="83"/>
        <end position="101"/>
    </location>
</feature>
<dbReference type="OrthoDB" id="8117114at2"/>
<evidence type="ECO:0000256" key="1">
    <source>
        <dbReference type="SAM" id="Phobius"/>
    </source>
</evidence>
<name>A0A368K2M5_9HYPH</name>
<keyword evidence="3" id="KW-1185">Reference proteome</keyword>